<reference evidence="2 3" key="1">
    <citation type="submission" date="2016-09" db="EMBL/GenBank/DDBJ databases">
        <title>The draft genome of Dichanthelium oligosanthes: A C3 panicoid grass species.</title>
        <authorList>
            <person name="Studer A.J."/>
            <person name="Schnable J.C."/>
            <person name="Brutnell T.P."/>
        </authorList>
    </citation>
    <scope>NUCLEOTIDE SEQUENCE [LARGE SCALE GENOMIC DNA]</scope>
    <source>
        <strain evidence="3">cv. Kellogg 1175</strain>
        <tissue evidence="2">Leaf</tissue>
    </source>
</reference>
<dbReference type="PANTHER" id="PTHR32141:SF168">
    <property type="entry name" value="OS12G0595200 PROTEIN"/>
    <property type="match status" value="1"/>
</dbReference>
<sequence>MGVVTHAPAKRVKLQGARTQIFFSRWRPLWCSAPLNLDTRCRGRDITKDVVSRIVSEHQGIARCFNVPSSILADDSPTLDGWLRSPALDNLQELDFCFNSLASPSPLVPHWTLHFSSTLRVAKFNYCQFPDDTTHKLHFPNLQHLILQSVTTS</sequence>
<dbReference type="InterPro" id="IPR055411">
    <property type="entry name" value="LRR_FXL15/At3g58940/PEG3-like"/>
</dbReference>
<protein>
    <recommendedName>
        <fullName evidence="1">F-box/LRR-repeat protein 15/At3g58940/PEG3-like LRR domain-containing protein</fullName>
    </recommendedName>
</protein>
<gene>
    <name evidence="2" type="ORF">BAE44_0010898</name>
</gene>
<dbReference type="OrthoDB" id="685487at2759"/>
<proteinExistence type="predicted"/>
<dbReference type="InterPro" id="IPR055302">
    <property type="entry name" value="F-box_dom-containing"/>
</dbReference>
<comment type="caution">
    <text evidence="2">The sequence shown here is derived from an EMBL/GenBank/DDBJ whole genome shotgun (WGS) entry which is preliminary data.</text>
</comment>
<organism evidence="2 3">
    <name type="scientific">Dichanthelium oligosanthes</name>
    <dbReference type="NCBI Taxonomy" id="888268"/>
    <lineage>
        <taxon>Eukaryota</taxon>
        <taxon>Viridiplantae</taxon>
        <taxon>Streptophyta</taxon>
        <taxon>Embryophyta</taxon>
        <taxon>Tracheophyta</taxon>
        <taxon>Spermatophyta</taxon>
        <taxon>Magnoliopsida</taxon>
        <taxon>Liliopsida</taxon>
        <taxon>Poales</taxon>
        <taxon>Poaceae</taxon>
        <taxon>PACMAD clade</taxon>
        <taxon>Panicoideae</taxon>
        <taxon>Panicodae</taxon>
        <taxon>Paniceae</taxon>
        <taxon>Dichantheliinae</taxon>
        <taxon>Dichanthelium</taxon>
    </lineage>
</organism>
<evidence type="ECO:0000313" key="3">
    <source>
        <dbReference type="Proteomes" id="UP000095767"/>
    </source>
</evidence>
<dbReference type="Proteomes" id="UP000095767">
    <property type="component" value="Unassembled WGS sequence"/>
</dbReference>
<dbReference type="EMBL" id="LWDX02030876">
    <property type="protein sequence ID" value="OEL28084.1"/>
    <property type="molecule type" value="Genomic_DNA"/>
</dbReference>
<keyword evidence="3" id="KW-1185">Reference proteome</keyword>
<dbReference type="PANTHER" id="PTHR32141">
    <property type="match status" value="1"/>
</dbReference>
<accession>A0A1E5VSN3</accession>
<name>A0A1E5VSN3_9POAL</name>
<dbReference type="AlphaFoldDB" id="A0A1E5VSN3"/>
<evidence type="ECO:0000259" key="1">
    <source>
        <dbReference type="Pfam" id="PF24758"/>
    </source>
</evidence>
<evidence type="ECO:0000313" key="2">
    <source>
        <dbReference type="EMBL" id="OEL28084.1"/>
    </source>
</evidence>
<feature type="domain" description="F-box/LRR-repeat protein 15/At3g58940/PEG3-like LRR" evidence="1">
    <location>
        <begin position="79"/>
        <end position="152"/>
    </location>
</feature>
<dbReference type="Pfam" id="PF24758">
    <property type="entry name" value="LRR_At5g56370"/>
    <property type="match status" value="1"/>
</dbReference>